<evidence type="ECO:0000256" key="1">
    <source>
        <dbReference type="SAM" id="MobiDB-lite"/>
    </source>
</evidence>
<protein>
    <recommendedName>
        <fullName evidence="4">Flp pilus assembly protein CpaB</fullName>
    </recommendedName>
</protein>
<name>A0ABZ0RDC8_9BACT</name>
<sequence>MNKIYDKLILAVAALLLAGGVALYLQQSGATPSVSDTVNVQTADNPYKVVPITPSKSVDANWPEVTAQPSGPKWIYDVFTPPKIYVDLNTGEFSADPPVKVAPPVPFGVYLAGIERKPYRIQLEGYIEEDRSDSSKTLLLMFDEEAQKQVRARPGDDVERADFKLLSFDIDRKRDSNNNIEITAKATILDQRTGEEVVLTHGERRYDSGVTVIIRSEEDSSYTQEISEVPTEFEGPNGQYTLQEINLEESSVTVEKHAVEGEEAEIRVLRVQSAPSSTPPVNRVPAKETQPDQNDVFDLMF</sequence>
<proteinExistence type="predicted"/>
<dbReference type="EMBL" id="CP138858">
    <property type="protein sequence ID" value="WPJ93947.1"/>
    <property type="molecule type" value="Genomic_DNA"/>
</dbReference>
<feature type="region of interest" description="Disordered" evidence="1">
    <location>
        <begin position="270"/>
        <end position="294"/>
    </location>
</feature>
<organism evidence="2 3">
    <name type="scientific">Coraliomargarita algicola</name>
    <dbReference type="NCBI Taxonomy" id="3092156"/>
    <lineage>
        <taxon>Bacteria</taxon>
        <taxon>Pseudomonadati</taxon>
        <taxon>Verrucomicrobiota</taxon>
        <taxon>Opitutia</taxon>
        <taxon>Puniceicoccales</taxon>
        <taxon>Coraliomargaritaceae</taxon>
        <taxon>Coraliomargarita</taxon>
    </lineage>
</organism>
<reference evidence="2 3" key="1">
    <citation type="submission" date="2023-11" db="EMBL/GenBank/DDBJ databases">
        <title>Coraliomargarita sp. nov., isolated from marine algae.</title>
        <authorList>
            <person name="Lee J.K."/>
            <person name="Baek J.H."/>
            <person name="Kim J.M."/>
            <person name="Choi D.G."/>
            <person name="Jeon C.O."/>
        </authorList>
    </citation>
    <scope>NUCLEOTIDE SEQUENCE [LARGE SCALE GENOMIC DNA]</scope>
    <source>
        <strain evidence="2 3">J2-16</strain>
    </source>
</reference>
<gene>
    <name evidence="2" type="ORF">SH580_10910</name>
</gene>
<keyword evidence="3" id="KW-1185">Reference proteome</keyword>
<evidence type="ECO:0000313" key="3">
    <source>
        <dbReference type="Proteomes" id="UP001324993"/>
    </source>
</evidence>
<evidence type="ECO:0000313" key="2">
    <source>
        <dbReference type="EMBL" id="WPJ93947.1"/>
    </source>
</evidence>
<evidence type="ECO:0008006" key="4">
    <source>
        <dbReference type="Google" id="ProtNLM"/>
    </source>
</evidence>
<dbReference type="RefSeq" id="WP_319830913.1">
    <property type="nucleotide sequence ID" value="NZ_CP138858.1"/>
</dbReference>
<dbReference type="Proteomes" id="UP001324993">
    <property type="component" value="Chromosome"/>
</dbReference>
<accession>A0ABZ0RDC8</accession>